<evidence type="ECO:0000256" key="1">
    <source>
        <dbReference type="SAM" id="MobiDB-lite"/>
    </source>
</evidence>
<feature type="region of interest" description="Disordered" evidence="1">
    <location>
        <begin position="54"/>
        <end position="75"/>
    </location>
</feature>
<protein>
    <submittedName>
        <fullName evidence="2">Uncharacterized protein</fullName>
    </submittedName>
</protein>
<dbReference type="Proteomes" id="UP001178507">
    <property type="component" value="Unassembled WGS sequence"/>
</dbReference>
<name>A0AA36HZK8_9DINO</name>
<evidence type="ECO:0000313" key="3">
    <source>
        <dbReference type="Proteomes" id="UP001178507"/>
    </source>
</evidence>
<evidence type="ECO:0000313" key="2">
    <source>
        <dbReference type="EMBL" id="CAJ1378214.1"/>
    </source>
</evidence>
<proteinExistence type="predicted"/>
<keyword evidence="3" id="KW-1185">Reference proteome</keyword>
<dbReference type="AlphaFoldDB" id="A0AA36HZK8"/>
<accession>A0AA36HZK8</accession>
<organism evidence="2 3">
    <name type="scientific">Effrenium voratum</name>
    <dbReference type="NCBI Taxonomy" id="2562239"/>
    <lineage>
        <taxon>Eukaryota</taxon>
        <taxon>Sar</taxon>
        <taxon>Alveolata</taxon>
        <taxon>Dinophyceae</taxon>
        <taxon>Suessiales</taxon>
        <taxon>Symbiodiniaceae</taxon>
        <taxon>Effrenium</taxon>
    </lineage>
</organism>
<dbReference type="EMBL" id="CAUJNA010000523">
    <property type="protein sequence ID" value="CAJ1378214.1"/>
    <property type="molecule type" value="Genomic_DNA"/>
</dbReference>
<sequence>MGNVGGIRLACGPTSMCTGVGSCGDWKNRQTSADGLVLGAWGKNPSTYEYPACGSSTPRNPLEMPHEPSPVGSSPARDLVRKFVRDMLQGMAVAVPPAWPGDVCGHNVIVSLDKRMKVLCVRSADPAAEVATQLGVPLTSIASIAFGCCSPGEGRMMATERSVTLFLDEGYGPSIVLEFKDLEERDTFAICLSMFVDGRKVEVDCREKRSL</sequence>
<gene>
    <name evidence="2" type="ORF">EVOR1521_LOCUS6813</name>
</gene>
<comment type="caution">
    <text evidence="2">The sequence shown here is derived from an EMBL/GenBank/DDBJ whole genome shotgun (WGS) entry which is preliminary data.</text>
</comment>
<reference evidence="2" key="1">
    <citation type="submission" date="2023-08" db="EMBL/GenBank/DDBJ databases">
        <authorList>
            <person name="Chen Y."/>
            <person name="Shah S."/>
            <person name="Dougan E. K."/>
            <person name="Thang M."/>
            <person name="Chan C."/>
        </authorList>
    </citation>
    <scope>NUCLEOTIDE SEQUENCE</scope>
</reference>